<evidence type="ECO:0000256" key="6">
    <source>
        <dbReference type="ARBA" id="ARBA00022670"/>
    </source>
</evidence>
<evidence type="ECO:0000256" key="10">
    <source>
        <dbReference type="ARBA" id="ARBA00023049"/>
    </source>
</evidence>
<dbReference type="PRINTS" id="PR00932">
    <property type="entry name" value="AMINO1PTASE"/>
</dbReference>
<feature type="non-terminal residue" evidence="12">
    <location>
        <position position="190"/>
    </location>
</feature>
<evidence type="ECO:0000256" key="2">
    <source>
        <dbReference type="ARBA" id="ARBA00001947"/>
    </source>
</evidence>
<dbReference type="OrthoDB" id="9880441at2759"/>
<proteinExistence type="inferred from homology"/>
<dbReference type="GO" id="GO:0005737">
    <property type="term" value="C:cytoplasm"/>
    <property type="evidence" value="ECO:0007669"/>
    <property type="project" value="UniProtKB-ARBA"/>
</dbReference>
<keyword evidence="6 11" id="KW-0645">Protease</keyword>
<feature type="non-terminal residue" evidence="12">
    <location>
        <position position="1"/>
    </location>
</feature>
<comment type="caution">
    <text evidence="12">The sequence shown here is derived from an EMBL/GenBank/DDBJ whole genome shotgun (WGS) entry which is preliminary data.</text>
</comment>
<dbReference type="SUPFAM" id="SSF53187">
    <property type="entry name" value="Zn-dependent exopeptidases"/>
    <property type="match status" value="1"/>
</dbReference>
<dbReference type="AlphaFoldDB" id="A0A9N9K8T6"/>
<gene>
    <name evidence="12" type="ORF">DERYTH_LOCUS26468</name>
</gene>
<comment type="cofactor">
    <cofactor evidence="2">
        <name>Zn(2+)</name>
        <dbReference type="ChEBI" id="CHEBI:29105"/>
    </cofactor>
</comment>
<dbReference type="InterPro" id="IPR001948">
    <property type="entry name" value="Peptidase_M18"/>
</dbReference>
<evidence type="ECO:0000256" key="11">
    <source>
        <dbReference type="RuleBase" id="RU004386"/>
    </source>
</evidence>
<dbReference type="EMBL" id="CAJVPY010055521">
    <property type="protein sequence ID" value="CAG8817632.1"/>
    <property type="molecule type" value="Genomic_DNA"/>
</dbReference>
<comment type="catalytic activity">
    <reaction evidence="1">
        <text>Release of an N-terminal aspartate or glutamate from a peptide, with a preference for aspartate.</text>
        <dbReference type="EC" id="3.4.11.21"/>
    </reaction>
</comment>
<sequence length="190" mass="21134">GESNVVPNEALDFIKFVNESPSPFHAVESARLRLINAGYEEIKERDNWSGKLKHNGKYYFTRNRSTIVAFAVGGRYVPGNGISIVGAHTDSPCLKLKPVSKKASAGYLQVGVETYGGGLWHTWFDRDLSIAGRVMVETDERQFEHQLIKIDRPILRVPTLAIHLDRGIADGFNFNKETHLTPLIATATKA</sequence>
<evidence type="ECO:0000313" key="13">
    <source>
        <dbReference type="Proteomes" id="UP000789405"/>
    </source>
</evidence>
<evidence type="ECO:0000256" key="1">
    <source>
        <dbReference type="ARBA" id="ARBA00001335"/>
    </source>
</evidence>
<dbReference type="SUPFAM" id="SSF101821">
    <property type="entry name" value="Aminopeptidase/glucanase lid domain"/>
    <property type="match status" value="1"/>
</dbReference>
<keyword evidence="7 11" id="KW-0479">Metal-binding</keyword>
<evidence type="ECO:0000256" key="9">
    <source>
        <dbReference type="ARBA" id="ARBA00022833"/>
    </source>
</evidence>
<keyword evidence="13" id="KW-1185">Reference proteome</keyword>
<keyword evidence="9 11" id="KW-0862">Zinc</keyword>
<dbReference type="PANTHER" id="PTHR28570:SF3">
    <property type="entry name" value="ASPARTYL AMINOPEPTIDASE"/>
    <property type="match status" value="1"/>
</dbReference>
<dbReference type="EC" id="3.4.11.21" evidence="4"/>
<dbReference type="GO" id="GO:0004177">
    <property type="term" value="F:aminopeptidase activity"/>
    <property type="evidence" value="ECO:0007669"/>
    <property type="project" value="UniProtKB-KW"/>
</dbReference>
<dbReference type="GO" id="GO:0006508">
    <property type="term" value="P:proteolysis"/>
    <property type="evidence" value="ECO:0007669"/>
    <property type="project" value="UniProtKB-KW"/>
</dbReference>
<dbReference type="GO" id="GO:0008270">
    <property type="term" value="F:zinc ion binding"/>
    <property type="evidence" value="ECO:0007669"/>
    <property type="project" value="InterPro"/>
</dbReference>
<dbReference type="Proteomes" id="UP000789405">
    <property type="component" value="Unassembled WGS sequence"/>
</dbReference>
<evidence type="ECO:0000256" key="7">
    <source>
        <dbReference type="ARBA" id="ARBA00022723"/>
    </source>
</evidence>
<dbReference type="PANTHER" id="PTHR28570">
    <property type="entry name" value="ASPARTYL AMINOPEPTIDASE"/>
    <property type="match status" value="1"/>
</dbReference>
<dbReference type="Gene3D" id="3.40.630.10">
    <property type="entry name" value="Zn peptidases"/>
    <property type="match status" value="1"/>
</dbReference>
<name>A0A9N9K8T6_9GLOM</name>
<organism evidence="12 13">
    <name type="scientific">Dentiscutata erythropus</name>
    <dbReference type="NCBI Taxonomy" id="1348616"/>
    <lineage>
        <taxon>Eukaryota</taxon>
        <taxon>Fungi</taxon>
        <taxon>Fungi incertae sedis</taxon>
        <taxon>Mucoromycota</taxon>
        <taxon>Glomeromycotina</taxon>
        <taxon>Glomeromycetes</taxon>
        <taxon>Diversisporales</taxon>
        <taxon>Gigasporaceae</taxon>
        <taxon>Dentiscutata</taxon>
    </lineage>
</organism>
<keyword evidence="10 11" id="KW-0482">Metalloprotease</keyword>
<dbReference type="FunFam" id="2.30.250.10:FF:000001">
    <property type="entry name" value="Aspartyl aminopeptidase 1"/>
    <property type="match status" value="1"/>
</dbReference>
<dbReference type="InterPro" id="IPR023358">
    <property type="entry name" value="Peptidase_M18_dom2"/>
</dbReference>
<dbReference type="Gene3D" id="2.30.250.10">
    <property type="entry name" value="Aminopeptidase i, Domain 2"/>
    <property type="match status" value="1"/>
</dbReference>
<keyword evidence="5 11" id="KW-0031">Aminopeptidase</keyword>
<protein>
    <recommendedName>
        <fullName evidence="4">aspartyl aminopeptidase</fullName>
        <ecNumber evidence="4">3.4.11.21</ecNumber>
    </recommendedName>
</protein>
<evidence type="ECO:0000256" key="5">
    <source>
        <dbReference type="ARBA" id="ARBA00022438"/>
    </source>
</evidence>
<dbReference type="Pfam" id="PF02127">
    <property type="entry name" value="Peptidase_M18"/>
    <property type="match status" value="1"/>
</dbReference>
<evidence type="ECO:0000256" key="8">
    <source>
        <dbReference type="ARBA" id="ARBA00022801"/>
    </source>
</evidence>
<evidence type="ECO:0000313" key="12">
    <source>
        <dbReference type="EMBL" id="CAG8817632.1"/>
    </source>
</evidence>
<dbReference type="GO" id="GO:0008237">
    <property type="term" value="F:metallopeptidase activity"/>
    <property type="evidence" value="ECO:0007669"/>
    <property type="project" value="UniProtKB-KW"/>
</dbReference>
<keyword evidence="8 11" id="KW-0378">Hydrolase</keyword>
<comment type="similarity">
    <text evidence="3 11">Belongs to the peptidase M18 family.</text>
</comment>
<evidence type="ECO:0000256" key="4">
    <source>
        <dbReference type="ARBA" id="ARBA00011965"/>
    </source>
</evidence>
<evidence type="ECO:0000256" key="3">
    <source>
        <dbReference type="ARBA" id="ARBA00008290"/>
    </source>
</evidence>
<reference evidence="12" key="1">
    <citation type="submission" date="2021-06" db="EMBL/GenBank/DDBJ databases">
        <authorList>
            <person name="Kallberg Y."/>
            <person name="Tangrot J."/>
            <person name="Rosling A."/>
        </authorList>
    </citation>
    <scope>NUCLEOTIDE SEQUENCE</scope>
    <source>
        <strain evidence="12">MA453B</strain>
    </source>
</reference>
<accession>A0A9N9K8T6</accession>